<evidence type="ECO:0000313" key="3">
    <source>
        <dbReference type="Proteomes" id="UP001420932"/>
    </source>
</evidence>
<dbReference type="Proteomes" id="UP001420932">
    <property type="component" value="Unassembled WGS sequence"/>
</dbReference>
<sequence>MATRACLGARVGDSAYLTNTARDQVLGQLNSTTAVTPPIGRQRATAIVYRIASPRRVALVLVVVVANCCYRRLSLACSRFATAATTWLLIACRQRCCWLAERCPIVSGCCRSLSTTAAGLHRSCVRCRHHQARAQRPRALSLAAATSVREPPSGVTRPRATAPCRTSASHRAARASASHRDRCASASHRRRRLASRTADGAATTSDGAADLEQGGGGDEQVAADLARGRAGGGLERCDGVAPLTD</sequence>
<name>A0AAP0KES6_9MAGN</name>
<evidence type="ECO:0000313" key="2">
    <source>
        <dbReference type="EMBL" id="KAK9151273.1"/>
    </source>
</evidence>
<feature type="region of interest" description="Disordered" evidence="1">
    <location>
        <begin position="138"/>
        <end position="245"/>
    </location>
</feature>
<feature type="compositionally biased region" description="Low complexity" evidence="1">
    <location>
        <begin position="164"/>
        <end position="176"/>
    </location>
</feature>
<organism evidence="2 3">
    <name type="scientific">Stephania yunnanensis</name>
    <dbReference type="NCBI Taxonomy" id="152371"/>
    <lineage>
        <taxon>Eukaryota</taxon>
        <taxon>Viridiplantae</taxon>
        <taxon>Streptophyta</taxon>
        <taxon>Embryophyta</taxon>
        <taxon>Tracheophyta</taxon>
        <taxon>Spermatophyta</taxon>
        <taxon>Magnoliopsida</taxon>
        <taxon>Ranunculales</taxon>
        <taxon>Menispermaceae</taxon>
        <taxon>Menispermoideae</taxon>
        <taxon>Cissampelideae</taxon>
        <taxon>Stephania</taxon>
    </lineage>
</organism>
<dbReference type="AlphaFoldDB" id="A0AAP0KES6"/>
<reference evidence="2 3" key="1">
    <citation type="submission" date="2024-01" db="EMBL/GenBank/DDBJ databases">
        <title>Genome assemblies of Stephania.</title>
        <authorList>
            <person name="Yang L."/>
        </authorList>
    </citation>
    <scope>NUCLEOTIDE SEQUENCE [LARGE SCALE GENOMIC DNA]</scope>
    <source>
        <strain evidence="2">YNDBR</strain>
        <tissue evidence="2">Leaf</tissue>
    </source>
</reference>
<evidence type="ECO:0000256" key="1">
    <source>
        <dbReference type="SAM" id="MobiDB-lite"/>
    </source>
</evidence>
<accession>A0AAP0KES6</accession>
<dbReference type="EMBL" id="JBBNAF010000004">
    <property type="protein sequence ID" value="KAK9151273.1"/>
    <property type="molecule type" value="Genomic_DNA"/>
</dbReference>
<proteinExistence type="predicted"/>
<feature type="compositionally biased region" description="Low complexity" evidence="1">
    <location>
        <begin position="195"/>
        <end position="210"/>
    </location>
</feature>
<gene>
    <name evidence="2" type="ORF">Syun_009582</name>
</gene>
<protein>
    <submittedName>
        <fullName evidence="2">Uncharacterized protein</fullName>
    </submittedName>
</protein>
<keyword evidence="3" id="KW-1185">Reference proteome</keyword>
<comment type="caution">
    <text evidence="2">The sequence shown here is derived from an EMBL/GenBank/DDBJ whole genome shotgun (WGS) entry which is preliminary data.</text>
</comment>